<proteinExistence type="predicted"/>
<organism evidence="1 2">
    <name type="scientific">Diplocarpon coronariae</name>
    <dbReference type="NCBI Taxonomy" id="2795749"/>
    <lineage>
        <taxon>Eukaryota</taxon>
        <taxon>Fungi</taxon>
        <taxon>Dikarya</taxon>
        <taxon>Ascomycota</taxon>
        <taxon>Pezizomycotina</taxon>
        <taxon>Leotiomycetes</taxon>
        <taxon>Helotiales</taxon>
        <taxon>Drepanopezizaceae</taxon>
        <taxon>Diplocarpon</taxon>
    </lineage>
</organism>
<dbReference type="InParanoid" id="A0A218ZJC9"/>
<accession>A0A218ZJC9</accession>
<sequence>MPDEKTNLMILGLRESGMDIIGMIKQERKLVSLDRVILGGASQSYAAATLSPLASGVNLGGFAGFYSWLPLKHDITATTEVSVGGKFNSVSTSTRAPESPPPTEDLVWKINELVGGSQAEASNQDDVALDASWRRLTIELSETCVFGRL</sequence>
<evidence type="ECO:0000313" key="2">
    <source>
        <dbReference type="Proteomes" id="UP000242519"/>
    </source>
</evidence>
<dbReference type="Gene3D" id="3.40.50.1820">
    <property type="entry name" value="alpha/beta hydrolase"/>
    <property type="match status" value="1"/>
</dbReference>
<protein>
    <submittedName>
        <fullName evidence="1">Uncharacterized protein</fullName>
    </submittedName>
</protein>
<keyword evidence="2" id="KW-1185">Reference proteome</keyword>
<comment type="caution">
    <text evidence="1">The sequence shown here is derived from an EMBL/GenBank/DDBJ whole genome shotgun (WGS) entry which is preliminary data.</text>
</comment>
<gene>
    <name evidence="1" type="ORF">B2J93_4974</name>
</gene>
<dbReference type="Proteomes" id="UP000242519">
    <property type="component" value="Unassembled WGS sequence"/>
</dbReference>
<reference evidence="1 2" key="1">
    <citation type="submission" date="2017-04" db="EMBL/GenBank/DDBJ databases">
        <title>Draft genome sequence of Marssonina coronaria NL1: causal agent of apple blotch.</title>
        <authorList>
            <person name="Cheng Q."/>
        </authorList>
    </citation>
    <scope>NUCLEOTIDE SEQUENCE [LARGE SCALE GENOMIC DNA]</scope>
    <source>
        <strain evidence="1 2">NL1</strain>
    </source>
</reference>
<dbReference type="STRING" id="503106.A0A218ZJC9"/>
<dbReference type="AlphaFoldDB" id="A0A218ZJC9"/>
<dbReference type="EMBL" id="MZNU01000004">
    <property type="protein sequence ID" value="OWP07445.1"/>
    <property type="molecule type" value="Genomic_DNA"/>
</dbReference>
<dbReference type="InterPro" id="IPR029058">
    <property type="entry name" value="AB_hydrolase_fold"/>
</dbReference>
<name>A0A218ZJC9_9HELO</name>
<evidence type="ECO:0000313" key="1">
    <source>
        <dbReference type="EMBL" id="OWP07445.1"/>
    </source>
</evidence>
<dbReference type="OrthoDB" id="2418081at2759"/>